<keyword evidence="18" id="KW-1185">Reference proteome</keyword>
<dbReference type="AlphaFoldDB" id="A0A8T3DRD0"/>
<evidence type="ECO:0000256" key="5">
    <source>
        <dbReference type="ARBA" id="ARBA00022475"/>
    </source>
</evidence>
<sequence>MMEDEFAGQQSDYNGFKYDSTGHEVDSVSMAKPQAGEPLPSPDGGWGWVVVGALFVSSALVFGLIRSMGVFFVEFVQYFEQSAQAVSWITSIGVAMQQLISPVGTALCNAYGARPVVMMGGLLAGLGLILASQATSLTHLYLTMGLISGSGWALVFTPSVASVMQYFTRRRSLAMGLGFTGVGLSSFAFSPLFQYLVEQYTWRGALLILGGLSLNMVACGALIRPLGTPKALKQMENGKERKKDPCLSFLSRAFIYLELSLLGERAFITYSLAITFFNAGYFVPYVHLVAHSRHSGFPEYQAAFVISATGVADLVGRVASGWLSDLGRLRLLHMLSVWTGLTGLFIVLLPVGSLEGSYIGLLLISLAYGFCAGAMTPLVFSVVPEIVSMQRLLGALGLLQLIESLGGLLGAPLSGWLKDQTGNYTASFLVAGGFIVVGTLVLATLPHFCSCSPPPGPKGQTKRQTQNQSPESGMLNDSTYSSSPSPSKEHHITELTPSSQPHLQDLQNCKPDPQLSSLITPTVDDDTLC</sequence>
<evidence type="ECO:0000256" key="9">
    <source>
        <dbReference type="ARBA" id="ARBA00023034"/>
    </source>
</evidence>
<evidence type="ECO:0000256" key="10">
    <source>
        <dbReference type="ARBA" id="ARBA00023136"/>
    </source>
</evidence>
<feature type="compositionally biased region" description="Polar residues" evidence="14">
    <location>
        <begin position="495"/>
        <end position="507"/>
    </location>
</feature>
<feature type="transmembrane region" description="Helical" evidence="15">
    <location>
        <begin position="140"/>
        <end position="161"/>
    </location>
</feature>
<feature type="region of interest" description="Disordered" evidence="14">
    <location>
        <begin position="454"/>
        <end position="529"/>
    </location>
</feature>
<dbReference type="InterPro" id="IPR011701">
    <property type="entry name" value="MFS"/>
</dbReference>
<evidence type="ECO:0000256" key="3">
    <source>
        <dbReference type="ARBA" id="ARBA00006727"/>
    </source>
</evidence>
<dbReference type="EMBL" id="JAERUA010000006">
    <property type="protein sequence ID" value="KAI1898800.1"/>
    <property type="molecule type" value="Genomic_DNA"/>
</dbReference>
<dbReference type="InterPro" id="IPR020846">
    <property type="entry name" value="MFS_dom"/>
</dbReference>
<organism evidence="17 18">
    <name type="scientific">Albula goreensis</name>
    <dbReference type="NCBI Taxonomy" id="1534307"/>
    <lineage>
        <taxon>Eukaryota</taxon>
        <taxon>Metazoa</taxon>
        <taxon>Chordata</taxon>
        <taxon>Craniata</taxon>
        <taxon>Vertebrata</taxon>
        <taxon>Euteleostomi</taxon>
        <taxon>Actinopterygii</taxon>
        <taxon>Neopterygii</taxon>
        <taxon>Teleostei</taxon>
        <taxon>Albuliformes</taxon>
        <taxon>Albulidae</taxon>
        <taxon>Albula</taxon>
    </lineage>
</organism>
<feature type="transmembrane region" description="Helical" evidence="15">
    <location>
        <begin position="331"/>
        <end position="352"/>
    </location>
</feature>
<keyword evidence="10 15" id="KW-0472">Membrane</keyword>
<dbReference type="GO" id="GO:0005886">
    <property type="term" value="C:plasma membrane"/>
    <property type="evidence" value="ECO:0007669"/>
    <property type="project" value="UniProtKB-SubCell"/>
</dbReference>
<comment type="subcellular location">
    <subcellularLocation>
        <location evidence="1">Cell membrane</location>
        <topology evidence="1">Multi-pass membrane protein</topology>
    </subcellularLocation>
    <subcellularLocation>
        <location evidence="2">Golgi apparatus membrane</location>
        <topology evidence="2">Multi-pass membrane protein</topology>
    </subcellularLocation>
</comment>
<feature type="compositionally biased region" description="Polar residues" evidence="14">
    <location>
        <begin position="462"/>
        <end position="480"/>
    </location>
</feature>
<evidence type="ECO:0000256" key="7">
    <source>
        <dbReference type="ARBA" id="ARBA00022847"/>
    </source>
</evidence>
<dbReference type="Pfam" id="PF07690">
    <property type="entry name" value="MFS_1"/>
    <property type="match status" value="1"/>
</dbReference>
<feature type="transmembrane region" description="Helical" evidence="15">
    <location>
        <begin position="116"/>
        <end position="134"/>
    </location>
</feature>
<evidence type="ECO:0000256" key="1">
    <source>
        <dbReference type="ARBA" id="ARBA00004651"/>
    </source>
</evidence>
<feature type="transmembrane region" description="Helical" evidence="15">
    <location>
        <begin position="202"/>
        <end position="223"/>
    </location>
</feature>
<feature type="transmembrane region" description="Helical" evidence="15">
    <location>
        <begin position="46"/>
        <end position="65"/>
    </location>
</feature>
<gene>
    <name evidence="17" type="ORF">AGOR_G00076090</name>
</gene>
<evidence type="ECO:0000313" key="18">
    <source>
        <dbReference type="Proteomes" id="UP000829720"/>
    </source>
</evidence>
<protein>
    <recommendedName>
        <fullName evidence="12">Monocarboxylate transporter 13</fullName>
    </recommendedName>
    <alternativeName>
        <fullName evidence="13">Solute carrier family 16 member 13</fullName>
    </alternativeName>
</protein>
<dbReference type="Gene3D" id="1.20.1250.20">
    <property type="entry name" value="MFS general substrate transporter like domains"/>
    <property type="match status" value="2"/>
</dbReference>
<accession>A0A8T3DRD0</accession>
<feature type="transmembrane region" description="Helical" evidence="15">
    <location>
        <begin position="392"/>
        <end position="412"/>
    </location>
</feature>
<evidence type="ECO:0000256" key="12">
    <source>
        <dbReference type="ARBA" id="ARBA00073869"/>
    </source>
</evidence>
<evidence type="ECO:0000256" key="4">
    <source>
        <dbReference type="ARBA" id="ARBA00022448"/>
    </source>
</evidence>
<dbReference type="FunFam" id="1.20.1250.20:FF:000163">
    <property type="entry name" value="Putative monocarboxylate transporter 13"/>
    <property type="match status" value="1"/>
</dbReference>
<dbReference type="GO" id="GO:0008028">
    <property type="term" value="F:monocarboxylic acid transmembrane transporter activity"/>
    <property type="evidence" value="ECO:0007669"/>
    <property type="project" value="TreeGrafter"/>
</dbReference>
<dbReference type="PANTHER" id="PTHR11360:SF19">
    <property type="entry name" value="MONOCARBOXYLATE TRANSPORTER 13"/>
    <property type="match status" value="1"/>
</dbReference>
<evidence type="ECO:0000256" key="14">
    <source>
        <dbReference type="SAM" id="MobiDB-lite"/>
    </source>
</evidence>
<keyword evidence="5" id="KW-1003">Cell membrane</keyword>
<name>A0A8T3DRD0_9TELE</name>
<evidence type="ECO:0000256" key="11">
    <source>
        <dbReference type="ARBA" id="ARBA00059080"/>
    </source>
</evidence>
<dbReference type="GO" id="GO:0000139">
    <property type="term" value="C:Golgi membrane"/>
    <property type="evidence" value="ECO:0007669"/>
    <property type="project" value="UniProtKB-SubCell"/>
</dbReference>
<keyword evidence="9" id="KW-0333">Golgi apparatus</keyword>
<dbReference type="InterPro" id="IPR050327">
    <property type="entry name" value="Proton-linked_MCT"/>
</dbReference>
<evidence type="ECO:0000256" key="13">
    <source>
        <dbReference type="ARBA" id="ARBA00078721"/>
    </source>
</evidence>
<evidence type="ECO:0000313" key="17">
    <source>
        <dbReference type="EMBL" id="KAI1898800.1"/>
    </source>
</evidence>
<comment type="function">
    <text evidence="11">Proton-linked monocarboxylate transporter. May catalyze the transport of monocarboxylates across the plasma membrane.</text>
</comment>
<dbReference type="Proteomes" id="UP000829720">
    <property type="component" value="Unassembled WGS sequence"/>
</dbReference>
<reference evidence="17" key="1">
    <citation type="submission" date="2021-01" db="EMBL/GenBank/DDBJ databases">
        <authorList>
            <person name="Zahm M."/>
            <person name="Roques C."/>
            <person name="Cabau C."/>
            <person name="Klopp C."/>
            <person name="Donnadieu C."/>
            <person name="Jouanno E."/>
            <person name="Lampietro C."/>
            <person name="Louis A."/>
            <person name="Herpin A."/>
            <person name="Echchiki A."/>
            <person name="Berthelot C."/>
            <person name="Parey E."/>
            <person name="Roest-Crollius H."/>
            <person name="Braasch I."/>
            <person name="Postlethwait J."/>
            <person name="Bobe J."/>
            <person name="Montfort J."/>
            <person name="Bouchez O."/>
            <person name="Begum T."/>
            <person name="Mejri S."/>
            <person name="Adams A."/>
            <person name="Chen W.-J."/>
            <person name="Guiguen Y."/>
        </authorList>
    </citation>
    <scope>NUCLEOTIDE SEQUENCE</scope>
    <source>
        <tissue evidence="17">Blood</tissue>
    </source>
</reference>
<evidence type="ECO:0000259" key="16">
    <source>
        <dbReference type="PROSITE" id="PS50850"/>
    </source>
</evidence>
<dbReference type="PROSITE" id="PS50850">
    <property type="entry name" value="MFS"/>
    <property type="match status" value="1"/>
</dbReference>
<feature type="domain" description="Major facilitator superfamily (MFS) profile" evidence="16">
    <location>
        <begin position="47"/>
        <end position="450"/>
    </location>
</feature>
<comment type="caution">
    <text evidence="17">The sequence shown here is derived from an EMBL/GenBank/DDBJ whole genome shotgun (WGS) entry which is preliminary data.</text>
</comment>
<comment type="similarity">
    <text evidence="3">Belongs to the major facilitator superfamily. Monocarboxylate porter (TC 2.A.1.13) family.</text>
</comment>
<proteinExistence type="inferred from homology"/>
<evidence type="ECO:0000256" key="15">
    <source>
        <dbReference type="SAM" id="Phobius"/>
    </source>
</evidence>
<keyword evidence="7" id="KW-0769">Symport</keyword>
<dbReference type="GO" id="GO:0015293">
    <property type="term" value="F:symporter activity"/>
    <property type="evidence" value="ECO:0007669"/>
    <property type="project" value="UniProtKB-KW"/>
</dbReference>
<keyword evidence="4" id="KW-0813">Transport</keyword>
<dbReference type="PANTHER" id="PTHR11360">
    <property type="entry name" value="MONOCARBOXYLATE TRANSPORTER"/>
    <property type="match status" value="1"/>
</dbReference>
<keyword evidence="8 15" id="KW-1133">Transmembrane helix</keyword>
<dbReference type="CDD" id="cd17423">
    <property type="entry name" value="MFS_MCT11_13"/>
    <property type="match status" value="1"/>
</dbReference>
<dbReference type="InterPro" id="IPR036259">
    <property type="entry name" value="MFS_trans_sf"/>
</dbReference>
<evidence type="ECO:0000256" key="8">
    <source>
        <dbReference type="ARBA" id="ARBA00022989"/>
    </source>
</evidence>
<dbReference type="SUPFAM" id="SSF103473">
    <property type="entry name" value="MFS general substrate transporter"/>
    <property type="match status" value="1"/>
</dbReference>
<feature type="transmembrane region" description="Helical" evidence="15">
    <location>
        <begin position="358"/>
        <end position="380"/>
    </location>
</feature>
<dbReference type="InterPro" id="IPR048233">
    <property type="entry name" value="MFS_MCT_13"/>
</dbReference>
<evidence type="ECO:0000256" key="6">
    <source>
        <dbReference type="ARBA" id="ARBA00022692"/>
    </source>
</evidence>
<feature type="transmembrane region" description="Helical" evidence="15">
    <location>
        <begin position="173"/>
        <end position="196"/>
    </location>
</feature>
<keyword evidence="6 15" id="KW-0812">Transmembrane</keyword>
<evidence type="ECO:0000256" key="2">
    <source>
        <dbReference type="ARBA" id="ARBA00004653"/>
    </source>
</evidence>
<feature type="transmembrane region" description="Helical" evidence="15">
    <location>
        <begin position="424"/>
        <end position="445"/>
    </location>
</feature>
<feature type="transmembrane region" description="Helical" evidence="15">
    <location>
        <begin position="267"/>
        <end position="288"/>
    </location>
</feature>
<dbReference type="OrthoDB" id="10070851at2759"/>